<proteinExistence type="predicted"/>
<sequence>MRTGTRRLNLFNRARASLTRNKIISYNGSKLQENINPDPTILSDGLQSFRASCILGQSTLACDATSFAMQPILQGDFKNRSNTMTMYYSAYESMYDDAGSCPMQSIFDSGGSAYYTPATSTSISDVVGSAKVAISQPDSIELHCNDLIRHFHANYLSVSHRYQPQQEARELETLANDNVDGSSNIGFSPTHHDGAELRRVHSTTDGYRYVLFPGSTTPSVSYLSSMSSISLQAHRVFDSAFSNEDQMACLGIGRRARYYTAVVIRSIGTSVISAVNSALKGVGLVGRKLKHFLICSILCFVVYASGPPV</sequence>
<reference evidence="1 2" key="1">
    <citation type="journal article" date="2016" name="Proc. Natl. Acad. Sci. U.S.A.">
        <title>Comparative genomics of biotechnologically important yeasts.</title>
        <authorList>
            <person name="Riley R."/>
            <person name="Haridas S."/>
            <person name="Wolfe K.H."/>
            <person name="Lopes M.R."/>
            <person name="Hittinger C.T."/>
            <person name="Goeker M."/>
            <person name="Salamov A.A."/>
            <person name="Wisecaver J.H."/>
            <person name="Long T.M."/>
            <person name="Calvey C.H."/>
            <person name="Aerts A.L."/>
            <person name="Barry K.W."/>
            <person name="Choi C."/>
            <person name="Clum A."/>
            <person name="Coughlan A.Y."/>
            <person name="Deshpande S."/>
            <person name="Douglass A.P."/>
            <person name="Hanson S.J."/>
            <person name="Klenk H.-P."/>
            <person name="LaButti K.M."/>
            <person name="Lapidus A."/>
            <person name="Lindquist E.A."/>
            <person name="Lipzen A.M."/>
            <person name="Meier-Kolthoff J.P."/>
            <person name="Ohm R.A."/>
            <person name="Otillar R.P."/>
            <person name="Pangilinan J.L."/>
            <person name="Peng Y."/>
            <person name="Rokas A."/>
            <person name="Rosa C.A."/>
            <person name="Scheuner C."/>
            <person name="Sibirny A.A."/>
            <person name="Slot J.C."/>
            <person name="Stielow J.B."/>
            <person name="Sun H."/>
            <person name="Kurtzman C.P."/>
            <person name="Blackwell M."/>
            <person name="Grigoriev I.V."/>
            <person name="Jeffries T.W."/>
        </authorList>
    </citation>
    <scope>NUCLEOTIDE SEQUENCE [LARGE SCALE GENOMIC DNA]</scope>
    <source>
        <strain evidence="1 2">NRRL Y-11557</strain>
    </source>
</reference>
<gene>
    <name evidence="1" type="ORF">LIPSTDRAFT_110651</name>
</gene>
<evidence type="ECO:0000313" key="2">
    <source>
        <dbReference type="Proteomes" id="UP000094385"/>
    </source>
</evidence>
<evidence type="ECO:0000313" key="1">
    <source>
        <dbReference type="EMBL" id="ODQ73452.1"/>
    </source>
</evidence>
<organism evidence="1 2">
    <name type="scientific">Lipomyces starkeyi NRRL Y-11557</name>
    <dbReference type="NCBI Taxonomy" id="675824"/>
    <lineage>
        <taxon>Eukaryota</taxon>
        <taxon>Fungi</taxon>
        <taxon>Dikarya</taxon>
        <taxon>Ascomycota</taxon>
        <taxon>Saccharomycotina</taxon>
        <taxon>Lipomycetes</taxon>
        <taxon>Lipomycetales</taxon>
        <taxon>Lipomycetaceae</taxon>
        <taxon>Lipomyces</taxon>
    </lineage>
</organism>
<protein>
    <submittedName>
        <fullName evidence="1">Uncharacterized protein</fullName>
    </submittedName>
</protein>
<name>A0A1E3Q8F6_LIPST</name>
<dbReference type="AlphaFoldDB" id="A0A1E3Q8F6"/>
<dbReference type="Proteomes" id="UP000094385">
    <property type="component" value="Unassembled WGS sequence"/>
</dbReference>
<dbReference type="OrthoDB" id="10406729at2759"/>
<dbReference type="EMBL" id="KV454293">
    <property type="protein sequence ID" value="ODQ73452.1"/>
    <property type="molecule type" value="Genomic_DNA"/>
</dbReference>
<accession>A0A1E3Q8F6</accession>
<keyword evidence="2" id="KW-1185">Reference proteome</keyword>